<dbReference type="EMBL" id="CM043775">
    <property type="protein sequence ID" value="KAI4839633.1"/>
    <property type="molecule type" value="Genomic_DNA"/>
</dbReference>
<name>A0ACB9YCM8_PLABR</name>
<dbReference type="Proteomes" id="UP001056978">
    <property type="component" value="Chromosome 7"/>
</dbReference>
<reference evidence="1" key="1">
    <citation type="submission" date="2022-06" db="EMBL/GenBank/DDBJ databases">
        <title>The First Complete Genome of the Simian Malaria Parasite Plasmodium brasilianum.</title>
        <authorList>
            <person name="Bajic M."/>
            <person name="Ravishankar S."/>
        </authorList>
    </citation>
    <scope>NUCLEOTIDE SEQUENCE</scope>
    <source>
        <strain evidence="1">Bolivian I</strain>
    </source>
</reference>
<gene>
    <name evidence="1" type="ORF">MKS88_002190</name>
</gene>
<evidence type="ECO:0000313" key="2">
    <source>
        <dbReference type="Proteomes" id="UP001056978"/>
    </source>
</evidence>
<sequence length="284" mass="33251">MEEKIKLMFLTKIVAFILLTCIRDNRDLAWFNITQSEKFNHNRKLQEKTCLSLTKYNQDNSSCIVGLKEEISRSGKDVRTHMYNNEVDKVRKKQLNKSSMNNKRSHKNDKKNKSCIFETKKYSRLEKKIFKELDFSNFLRSNRTISNKLYKKITLRKYGLRIVIPLLLFLLLLISLILDLSGSDGIINVLRTQLKTLVPNFWKTFGSNFGCLIGKTLGNYLRPLFTAHSWGSTSDPAKVYATTGLFGFIVYIIPFMILGVTFISGIIYYHRKVKKYENIKFRRR</sequence>
<evidence type="ECO:0000313" key="1">
    <source>
        <dbReference type="EMBL" id="KAI4839633.1"/>
    </source>
</evidence>
<accession>A0ACB9YCM8</accession>
<protein>
    <submittedName>
        <fullName evidence="1">Uncharacterized protein</fullName>
    </submittedName>
</protein>
<keyword evidence="2" id="KW-1185">Reference proteome</keyword>
<comment type="caution">
    <text evidence="1">The sequence shown here is derived from an EMBL/GenBank/DDBJ whole genome shotgun (WGS) entry which is preliminary data.</text>
</comment>
<proteinExistence type="predicted"/>
<organism evidence="1 2">
    <name type="scientific">Plasmodium brasilianum</name>
    <dbReference type="NCBI Taxonomy" id="5824"/>
    <lineage>
        <taxon>Eukaryota</taxon>
        <taxon>Sar</taxon>
        <taxon>Alveolata</taxon>
        <taxon>Apicomplexa</taxon>
        <taxon>Aconoidasida</taxon>
        <taxon>Haemosporida</taxon>
        <taxon>Plasmodiidae</taxon>
        <taxon>Plasmodium</taxon>
        <taxon>Plasmodium (Plasmodium)</taxon>
    </lineage>
</organism>